<evidence type="ECO:0000313" key="10">
    <source>
        <dbReference type="EMBL" id="CAH1278601.1"/>
    </source>
</evidence>
<feature type="region of interest" description="Disordered" evidence="8">
    <location>
        <begin position="1253"/>
        <end position="1277"/>
    </location>
</feature>
<feature type="region of interest" description="Disordered" evidence="8">
    <location>
        <begin position="861"/>
        <end position="907"/>
    </location>
</feature>
<dbReference type="Proteomes" id="UP001153709">
    <property type="component" value="Chromosome 4"/>
</dbReference>
<keyword evidence="2" id="KW-0479">Metal-binding</keyword>
<feature type="compositionally biased region" description="Basic and acidic residues" evidence="8">
    <location>
        <begin position="2885"/>
        <end position="2930"/>
    </location>
</feature>
<feature type="region of interest" description="Disordered" evidence="8">
    <location>
        <begin position="2883"/>
        <end position="2935"/>
    </location>
</feature>
<sequence>MSDEDYNHKMEELKKYMPFLEKMINQLKTDPNKKFQLTKIESLYAMIRDKKLKIDTLNKCQHVISKIYKKMNPKSIESDKDTTRTVCCSSSDSSKVLASSERMLHHTVDGYASARDSMKDNLKSDEQKKRFSLEDVTIISNPPINFEDLKCLEIDVQKKLNRTSSVTELGDKHKVTNKLMVTNKPTHDHQKDCVKADYNLNLANRDVKDHSNDLHLSKSIPLIPKVSSHSTEENSSDFGSILSKTGDKLKEIDKEQEEYRYVYIHVEKNKEEAKKNNGSDKICLTKNENYKKYANTKNNDNQIAREMNMFQKNDQLLDNPMNTNLSNTGEQESSVKKKIENFASAYEIENEKCKKHAKSKHDDTDITVNKMNLSTTITPNSVLRGINVTHNNPQGLNLLASSNENFVSAYEIEYNASRGSHDPPSTTFVPNITLLTSNMEEKYNQPFSNNHREPPQYYSTQNTGLFSPTNHIPPVLSVSVPHQQDRKQNQNKSSCGLVNKVIHKQETNRDPRVIKNSRDKHSKEIKDPRLNKNIVSNRKPNREKENNVTKPNLDVAGKSNEDIRLIRGRSSSLEDSRSDQYESKFDLIYSRINRHESCARSKSPTKPVSSSSDSTNGNKEQHKSSAGYGLQSFRIPKKNKQETEKAKEPHSKPSKETVNQDKLVYHHSNKNVNLNKCQGDSKDSLDCVNKKPYVLVSNPRIPPANNIPNKTDFIKQINRREIKNSSLCVDNGQLKVCTKSAIHGLQTYGISKKKRKRRRKAKQRETEKINETINQYGIEIDHQNRNINCSHGEESTDSSGSLNTFKSIPVSTMNDIPNKTNLNKTLNSRQFGNSAVGVDNDALEVCKESAIYELQRFLTSKKKKAHNRKAQKQEIETNKEINKSAVDQNHRNKNVDPSHDVRKNKGSFDYLNKTKPVLEPIANDTPNKKHLNKTLNKRDIKDSSISFSSFRIPKKNKEDKEIATEQDIKTSNETINQNEVEDYNQIFLDINTNLNKRIIDHSYAFVDNKALEACLEGAGYELEDIPVPKNKTSEKGKVKKQETETSKETINQDKVEQDHLNKNVDPTHVEGEGKDSLGCLNKTKYIPVSSANDTSDKMDLNNSEIENKIVFINSSTLDVSKPGAKEILHSVQISKKTKMSKETINQDKVKQDQLNKSVDSTDGEDATKESSGFLNKTKSISVSTANDISNKMDLNKREIENNTVCIDSSTFGVSKQGAREVLNSRQISKKVTEERDKKVQDTEMSIKTNNHDKVEQDHSNKNVDLTHGEGTTKESSGCLNKTKSISILTANVISNRMELNKREIENNTVCIDSSTFGVSKQVAREVLHSGQISKKVKEEANKEVQDTEMSIKTNNHDKVEQEYSNKNVDLAHCEGTTKESSGCLNKTKSISVSTANVISNKKDLNKGGIENNTVCIDSSTFGVSKQGAREVLDSGQISKKVKEEGDKKVQDTEKIIKTNNQDKVEQDHSNKNVDLTHGEGATKESSGCINKTKFISVSNANDISNKMNLNKREIENNTVCIDSSIFGVSKQGAREVLHSAEISKKAKEEGDKKVQDTDMRIKTNNQDKVEQDHLNKNVDLTYGKGTTKESSGCLNTTKTIPVSTANDTLNKMDLNKKEIENNTVCIDSSTFDVSKQGAREVLHSNEISKKVKEEGDKKVQDTDMSIKTNNQDKVEQDHSNKNVDLTYGEGTTKESSACLYKTKSISVSTANDISKKQDLNKREIENNTVCIDSSTFGVSKQGAREVLHSAEISKKVKEEGDKKVQDTDMSIKTNNQDKVEQDHSNKNVDLTYGKGTTKESSGCLYKTKSISVSTVNDTSNRMEVNKREIENNTVCIDSSTFGVSKQGAIEVLHSGQISKMVKEEGDKKAQETEMSIKTNNQDKLEQDHLNKNVDLTYGEGTTKETSGCFNTTKSIPVSTANDTTNKMDLNKREIENNTVCIDSSIFGVSKQGAREVLHSAEISKKAKEEGDKKVQDTDMRIKTNNQDKVEQDHLNKNVDLTYGKGTTKESSGCLNTTKSIPVSTANDTLNKMDLNKKEIENNTVCVDSSTFDVSKQGAREVLHSAEISKKVKEEGDKKVQDTDMSIKTNNQDKVEQDHSNKNVDLTYGEGTTKESSACLYKTKSISVSTANDISNKKDLNKREIENNTVCIDSSTFGVSKQGAREVLHSAEISKKVKEEGDKKVQDTDMSIKTNNQDKVEQDHSNKNVDLTYGEGTTKESSGCLYKTKSISVSTVNDTSNRMEVNKREIENNTVCIDSSTFGVSKQGAIEVLHSGQISKMVKEEGDKKAQETEMSIKTNNQDKLEQDHLNKNVDLTYGEGTTKETSGCFNTTKSIPVSTANDTTNKMDLNKREIENNTVCVDSSTFDVSKQGAREVLHSVQISKKVKEEGDKKVQDTEMSIKTINQDKVEQDHLNKNVDLTHGEGVTKESSGYLNKTKSISVSTANDISNKMEIENNTLCVDSSTFGVSKQGVTEVLHSGQISKKIKEERDKKVQDTERSKETINQNKVEQGHLNKNIDLILGEGATKESSGCLNKIKSISVSTAIDISNKIDLNKREIENNTICVDSSTFDVSKQVAREVLHSGQISKKVKEEGDKKVQDTEMSKETINQDKVERNHLNKNVDRIDSEGASKDSLVCLNKTKSIQILTLIDIPNKIEIEKSTVCVNNTTFDACKEGAPDVLQSFEISKKKKWERENKLQLTEMNKETINQNEVDQDHLDKNVDRTYGYGESNDLLICLDKTKSIPVSTSNDSSNKMDLNKREIKNNTVCVDSSIFDVSKQDTRDVLHNVQMCKNIKEERYKKAQDTEMSKETINQDKVEQDHLQKNCDISQDEGKYQVPFYCLNKTNQVSTANDISNKTDVNTNINVVEIEVSTLRADNGPLEVSKEGARDSLRSFEISKKQNGQREQKEQETEMHKGTIDKNELEQNHPNKNVDISHYEEKRQGSLDCINKTKYVPVSTANNVLNEADLSNNLKERVDISIYIENDTPMDVTSQCVEEKEPQTSIIIENQIRNHLDVDSKTKNNENSQFYQPSTSKNTEKSVKTPIEQSILAKHFANLLGSQDKQEKKTAIYSLISTFSDSFSPKELHKINKIINSKDEYEDSSDEELSIKTNISNTNKNISHEEVNVNGIKDQDNAHEKVITKHQLKESITSYPVKQHTNEVEGNLLSKKTAGGEDILEDTRNYMDQENEMLVVTVEENIKSKREPILGDKPRKKRGSELDRLHEDIREMFIRDDVLTASGKRMCHMLKDSSIATNTENIENNTEKIVCDAIKKVRPKCKNKKQKTMKDLTVIECNEACTSAELTKSFEYSNSYSNKEVELVSDDSQNNELLKRKHASSSLVGIIVKKKKKLNFDELTQPKLTDIADLSAVSSENKVDSSYHTIISDNKNDNKHQDCQNQSSEGGVISNAVKRIDIYNTVITSDRNDQTYEATPPSVINKPIQLTKAFNLALMNLETETRNGQETTLKRVKDEESPCGDPQHSGLFHTDSYNKLEQGERTHTRIAADKGSMITQSKLDATFLCKPYRCVPGCHLEFLFENEFSDHIIIAHKKKHFLICGHDSCSRQVKPADISRHWSVWHNVSVYQCSYCQSNTNELDTMNYHLSIAHPNVNPEILVRILSPKMSHYVFYTPEAFSKLRKIVDVPNIPSENTDTRAKSLNEPNLVVSSPQNSSTMESNNNSVSANTSTLLSTPTTLKIISNSSTPLTNSSNISSLIELSLPISPVDKPLHRTELEETSSSSNQKSSPCGLLDYQLFKCATCMLAFSTLKAFKKHVTKSEECKNKDNINKPFVCVHCNKSYKNCNTLCVHIQYHGVSRYSCSVCGNKFHTFRQGRGHMKRRHNVSDTTQIVVNSASASNGEKYIIERKQLKADQHVYKPEDIGKIPLQSIFSTNLRCGTCPYTTKVRMNMTRHLQFHLQKIPVPSKSPINPVQYMVNNGASISPAPPQISDICEASIVSDKNDTSNFPDFVPSCLRYTCCAKGCKYICPEEENLRHHFTVLHSQELNFSCVHCKVNLNSDANDIINHLNLHGSYLYKCQYCDYVHNIEHKIERHIKDKHKDFSLKVITLRCIELEPKDIEDTSNKVPVSVAVTRVLNTTPFCEDSESARPMRPSMPFDKSTPIRRKSLTRETEIFTPTHSKNITSQKLPVPMDMLSSAKYIGVDEMIDRINQLIKTDLNDSNNIANDEDSAVTPKQKDARDLPFEESSSDLIKRFQESRLQFYSSTIKPSIIITPRIMDLTVSINPLLSTKCNDKEDMIDRINQLIKLDLSDIIIVSDDEDHETNININQNIDVAGYKFEEEFGEQSLIKTFGSFGLPFVKQLKCPKCNNFKSRRMSDFIFHIFRENETNRYGCKICSAVSVTYKCMYSHVHMQHKPFDVNNIICLPKNPRLEAWLQMLIKTQCTVIIGISSKPQEITPDSTLNKVLCRFCNKWYKSEDEHQHAMFHWASTPFKCSDCRFEAYTRNQVLQHHIAASHGKGEISIIHAGPTVASELGYFDFLHMKEAEEERSKLTT</sequence>
<feature type="region of interest" description="Disordered" evidence="8">
    <location>
        <begin position="1137"/>
        <end position="1172"/>
    </location>
</feature>
<feature type="region of interest" description="Disordered" evidence="8">
    <location>
        <begin position="597"/>
        <end position="660"/>
    </location>
</feature>
<gene>
    <name evidence="10" type="ORF">DIABBA_LOCUS6717</name>
</gene>
<feature type="region of interest" description="Disordered" evidence="8">
    <location>
        <begin position="1462"/>
        <end position="1484"/>
    </location>
</feature>
<feature type="compositionally biased region" description="Basic and acidic residues" evidence="8">
    <location>
        <begin position="871"/>
        <end position="903"/>
    </location>
</feature>
<evidence type="ECO:0000256" key="8">
    <source>
        <dbReference type="SAM" id="MobiDB-lite"/>
    </source>
</evidence>
<feature type="compositionally biased region" description="Basic and acidic residues" evidence="8">
    <location>
        <begin position="1031"/>
        <end position="1051"/>
    </location>
</feature>
<feature type="region of interest" description="Disordered" evidence="8">
    <location>
        <begin position="787"/>
        <end position="821"/>
    </location>
</feature>
<organism evidence="10 11">
    <name type="scientific">Diabrotica balteata</name>
    <name type="common">Banded cucumber beetle</name>
    <dbReference type="NCBI Taxonomy" id="107213"/>
    <lineage>
        <taxon>Eukaryota</taxon>
        <taxon>Metazoa</taxon>
        <taxon>Ecdysozoa</taxon>
        <taxon>Arthropoda</taxon>
        <taxon>Hexapoda</taxon>
        <taxon>Insecta</taxon>
        <taxon>Pterygota</taxon>
        <taxon>Neoptera</taxon>
        <taxon>Endopterygota</taxon>
        <taxon>Coleoptera</taxon>
        <taxon>Polyphaga</taxon>
        <taxon>Cucujiformia</taxon>
        <taxon>Chrysomeloidea</taxon>
        <taxon>Chrysomelidae</taxon>
        <taxon>Galerucinae</taxon>
        <taxon>Diabroticina</taxon>
        <taxon>Diabroticites</taxon>
        <taxon>Diabrotica</taxon>
    </lineage>
</organism>
<dbReference type="PANTHER" id="PTHR24406">
    <property type="entry name" value="TRANSCRIPTIONAL REPRESSOR CTCFL-RELATED"/>
    <property type="match status" value="1"/>
</dbReference>
<accession>A0A9P0DUR5</accession>
<evidence type="ECO:0000256" key="3">
    <source>
        <dbReference type="ARBA" id="ARBA00022737"/>
    </source>
</evidence>
<dbReference type="OrthoDB" id="4737882at2759"/>
<feature type="compositionally biased region" description="Basic and acidic residues" evidence="8">
    <location>
        <begin position="1253"/>
        <end position="1272"/>
    </location>
</feature>
<feature type="compositionally biased region" description="Polar residues" evidence="8">
    <location>
        <begin position="3026"/>
        <end position="3038"/>
    </location>
</feature>
<evidence type="ECO:0000256" key="5">
    <source>
        <dbReference type="ARBA" id="ARBA00022833"/>
    </source>
</evidence>
<protein>
    <recommendedName>
        <fullName evidence="9">C2H2-type domain-containing protein</fullName>
    </recommendedName>
</protein>
<feature type="region of interest" description="Disordered" evidence="8">
    <location>
        <begin position="445"/>
        <end position="556"/>
    </location>
</feature>
<feature type="region of interest" description="Disordered" evidence="8">
    <location>
        <begin position="1028"/>
        <end position="1051"/>
    </location>
</feature>
<feature type="compositionally biased region" description="Low complexity" evidence="8">
    <location>
        <begin position="601"/>
        <end position="615"/>
    </location>
</feature>
<keyword evidence="6" id="KW-0539">Nucleus</keyword>
<feature type="region of interest" description="Disordered" evidence="8">
    <location>
        <begin position="4185"/>
        <end position="4205"/>
    </location>
</feature>
<feature type="compositionally biased region" description="Basic and acidic residues" evidence="8">
    <location>
        <begin position="1139"/>
        <end position="1153"/>
    </location>
</feature>
<dbReference type="GO" id="GO:0008270">
    <property type="term" value="F:zinc ion binding"/>
    <property type="evidence" value="ECO:0007669"/>
    <property type="project" value="UniProtKB-KW"/>
</dbReference>
<evidence type="ECO:0000256" key="7">
    <source>
        <dbReference type="PROSITE-ProRule" id="PRU00042"/>
    </source>
</evidence>
<feature type="compositionally biased region" description="Basic and acidic residues" evidence="8">
    <location>
        <begin position="1462"/>
        <end position="1482"/>
    </location>
</feature>
<dbReference type="Gene3D" id="3.30.160.60">
    <property type="entry name" value="Classic Zinc Finger"/>
    <property type="match status" value="1"/>
</dbReference>
<dbReference type="EMBL" id="OU898279">
    <property type="protein sequence ID" value="CAH1278601.1"/>
    <property type="molecule type" value="Genomic_DNA"/>
</dbReference>
<feature type="compositionally biased region" description="Basic residues" evidence="8">
    <location>
        <begin position="861"/>
        <end position="870"/>
    </location>
</feature>
<feature type="region of interest" description="Disordered" evidence="8">
    <location>
        <begin position="3018"/>
        <end position="3044"/>
    </location>
</feature>
<keyword evidence="4 7" id="KW-0863">Zinc-finger</keyword>
<feature type="compositionally biased region" description="Basic and acidic residues" evidence="8">
    <location>
        <begin position="3464"/>
        <end position="3477"/>
    </location>
</feature>
<dbReference type="InterPro" id="IPR050888">
    <property type="entry name" value="ZnF_C2H2-type_TF"/>
</dbReference>
<evidence type="ECO:0000256" key="6">
    <source>
        <dbReference type="ARBA" id="ARBA00023242"/>
    </source>
</evidence>
<dbReference type="InterPro" id="IPR013087">
    <property type="entry name" value="Znf_C2H2_type"/>
</dbReference>
<feature type="compositionally biased region" description="Basic and acidic residues" evidence="8">
    <location>
        <begin position="503"/>
        <end position="530"/>
    </location>
</feature>
<name>A0A9P0DUR5_DIABA</name>
<evidence type="ECO:0000256" key="4">
    <source>
        <dbReference type="ARBA" id="ARBA00022771"/>
    </source>
</evidence>
<evidence type="ECO:0000313" key="11">
    <source>
        <dbReference type="Proteomes" id="UP001153709"/>
    </source>
</evidence>
<feature type="compositionally biased region" description="Low complexity" evidence="8">
    <location>
        <begin position="3680"/>
        <end position="3690"/>
    </location>
</feature>
<keyword evidence="3" id="KW-0677">Repeat</keyword>
<keyword evidence="5" id="KW-0862">Zinc</keyword>
<keyword evidence="11" id="KW-1185">Reference proteome</keyword>
<evidence type="ECO:0000259" key="9">
    <source>
        <dbReference type="PROSITE" id="PS50157"/>
    </source>
</evidence>
<feature type="domain" description="C2H2-type" evidence="9">
    <location>
        <begin position="3794"/>
        <end position="3821"/>
    </location>
</feature>
<dbReference type="SMART" id="SM00355">
    <property type="entry name" value="ZnF_C2H2"/>
    <property type="match status" value="11"/>
</dbReference>
<dbReference type="PROSITE" id="PS50157">
    <property type="entry name" value="ZINC_FINGER_C2H2_2"/>
    <property type="match status" value="2"/>
</dbReference>
<feature type="domain" description="C2H2-type" evidence="9">
    <location>
        <begin position="3821"/>
        <end position="3849"/>
    </location>
</feature>
<proteinExistence type="predicted"/>
<feature type="region of interest" description="Disordered" evidence="8">
    <location>
        <begin position="3464"/>
        <end position="3485"/>
    </location>
</feature>
<feature type="region of interest" description="Disordered" evidence="8">
    <location>
        <begin position="3669"/>
        <end position="3690"/>
    </location>
</feature>
<feature type="compositionally biased region" description="Basic and acidic residues" evidence="8">
    <location>
        <begin position="639"/>
        <end position="659"/>
    </location>
</feature>
<dbReference type="PROSITE" id="PS00028">
    <property type="entry name" value="ZINC_FINGER_C2H2_1"/>
    <property type="match status" value="4"/>
</dbReference>
<feature type="compositionally biased region" description="Polar residues" evidence="8">
    <location>
        <begin position="457"/>
        <end position="470"/>
    </location>
</feature>
<dbReference type="GO" id="GO:0005634">
    <property type="term" value="C:nucleus"/>
    <property type="evidence" value="ECO:0007669"/>
    <property type="project" value="UniProtKB-SubCell"/>
</dbReference>
<feature type="compositionally biased region" description="Polar residues" evidence="8">
    <location>
        <begin position="797"/>
        <end position="821"/>
    </location>
</feature>
<reference evidence="10" key="1">
    <citation type="submission" date="2022-01" db="EMBL/GenBank/DDBJ databases">
        <authorList>
            <person name="King R."/>
        </authorList>
    </citation>
    <scope>NUCLEOTIDE SEQUENCE</scope>
</reference>
<evidence type="ECO:0000256" key="1">
    <source>
        <dbReference type="ARBA" id="ARBA00004123"/>
    </source>
</evidence>
<comment type="subcellular location">
    <subcellularLocation>
        <location evidence="1">Nucleus</location>
    </subcellularLocation>
</comment>
<feature type="compositionally biased region" description="Polar residues" evidence="8">
    <location>
        <begin position="3669"/>
        <end position="3679"/>
    </location>
</feature>
<evidence type="ECO:0000256" key="2">
    <source>
        <dbReference type="ARBA" id="ARBA00022723"/>
    </source>
</evidence>